<keyword evidence="3" id="KW-0472">Membrane</keyword>
<keyword evidence="3" id="KW-0812">Transmembrane</keyword>
<evidence type="ECO:0000313" key="5">
    <source>
        <dbReference type="EMBL" id="VDP28648.1"/>
    </source>
</evidence>
<comment type="function">
    <text evidence="2">Component of the integrator complex, a multiprotein complex that terminates RNA polymerase II (Pol II) transcription in the promoter-proximal region of genes. The integrator complex provides a quality checkpoint during transcription elongation by driving premature transcription termination of transcripts that are unfavorably configured for transcriptional elongation: the complex terminates transcription by (1) catalyzing dephosphorylation of the C-terminal domain (CTD) of Pol II subunit Polr2A/Rbp1 and Spt5, and (2) degrading the exiting nascent RNA transcript via endonuclease activity. The integrator complex is also involved in the 3'-end processing of the U7 snRNA, and also the spliceosomal snRNAs U1, U2, U4 and U5.</text>
</comment>
<dbReference type="OrthoDB" id="2021145at2759"/>
<evidence type="ECO:0000259" key="4">
    <source>
        <dbReference type="Pfam" id="PF10189"/>
    </source>
</evidence>
<dbReference type="InterPro" id="IPR045334">
    <property type="entry name" value="INTS3"/>
</dbReference>
<accession>A0A183J2H0</accession>
<sequence length="171" mass="19588">MNYYFLFTFGIDILIYIAAFSVAHNCLLVLIQGDHEEELSSMAVAKAAKHFSNLYALTFIEWRGDMEEKMEAAYNTHILKVSNLAEQERHDSLIGLISQGLCNDIALGLLYGILTNAETAPENFRDLTFITGDGLQFAMAKVNWIVAEMFQKLLEFPRNQVNFKIKWRRVE</sequence>
<dbReference type="WBParaSite" id="SBAD_0001042501-mRNA-1">
    <property type="protein sequence ID" value="SBAD_0001042501-mRNA-1"/>
    <property type="gene ID" value="SBAD_0001042501"/>
</dbReference>
<evidence type="ECO:0000313" key="6">
    <source>
        <dbReference type="Proteomes" id="UP000270296"/>
    </source>
</evidence>
<protein>
    <recommendedName>
        <fullName evidence="1">SOSS complex subunit A homolog</fullName>
    </recommendedName>
</protein>
<name>A0A183J2H0_9BILA</name>
<dbReference type="AlphaFoldDB" id="A0A183J2H0"/>
<dbReference type="InterPro" id="IPR019333">
    <property type="entry name" value="INTS3_N"/>
</dbReference>
<dbReference type="PANTHER" id="PTHR13587:SF7">
    <property type="entry name" value="INTEGRATOR COMPLEX SUBUNIT 3"/>
    <property type="match status" value="1"/>
</dbReference>
<keyword evidence="3" id="KW-1133">Transmembrane helix</keyword>
<evidence type="ECO:0000256" key="3">
    <source>
        <dbReference type="SAM" id="Phobius"/>
    </source>
</evidence>
<feature type="transmembrane region" description="Helical" evidence="3">
    <location>
        <begin position="6"/>
        <end position="31"/>
    </location>
</feature>
<feature type="domain" description="Integrator complex subunit 3 N-terminal" evidence="4">
    <location>
        <begin position="103"/>
        <end position="161"/>
    </location>
</feature>
<dbReference type="EMBL" id="UZAM01013555">
    <property type="protein sequence ID" value="VDP28648.1"/>
    <property type="molecule type" value="Genomic_DNA"/>
</dbReference>
<dbReference type="Proteomes" id="UP000270296">
    <property type="component" value="Unassembled WGS sequence"/>
</dbReference>
<evidence type="ECO:0000313" key="7">
    <source>
        <dbReference type="WBParaSite" id="SBAD_0001042501-mRNA-1"/>
    </source>
</evidence>
<organism evidence="7">
    <name type="scientific">Soboliphyme baturini</name>
    <dbReference type="NCBI Taxonomy" id="241478"/>
    <lineage>
        <taxon>Eukaryota</taxon>
        <taxon>Metazoa</taxon>
        <taxon>Ecdysozoa</taxon>
        <taxon>Nematoda</taxon>
        <taxon>Enoplea</taxon>
        <taxon>Dorylaimia</taxon>
        <taxon>Dioctophymatida</taxon>
        <taxon>Dioctophymatoidea</taxon>
        <taxon>Soboliphymatidae</taxon>
        <taxon>Soboliphyme</taxon>
    </lineage>
</organism>
<reference evidence="5 6" key="2">
    <citation type="submission" date="2018-11" db="EMBL/GenBank/DDBJ databases">
        <authorList>
            <consortium name="Pathogen Informatics"/>
        </authorList>
    </citation>
    <scope>NUCLEOTIDE SEQUENCE [LARGE SCALE GENOMIC DNA]</scope>
</reference>
<reference evidence="7" key="1">
    <citation type="submission" date="2016-06" db="UniProtKB">
        <authorList>
            <consortium name="WormBaseParasite"/>
        </authorList>
    </citation>
    <scope>IDENTIFICATION</scope>
</reference>
<dbReference type="Pfam" id="PF10189">
    <property type="entry name" value="Ints3_N"/>
    <property type="match status" value="1"/>
</dbReference>
<dbReference type="PANTHER" id="PTHR13587">
    <property type="entry name" value="INTEGRATOR COMPLEX SUBUNIT 3"/>
    <property type="match status" value="1"/>
</dbReference>
<evidence type="ECO:0000256" key="1">
    <source>
        <dbReference type="ARBA" id="ARBA00032741"/>
    </source>
</evidence>
<gene>
    <name evidence="5" type="ORF">SBAD_LOCUS10068</name>
</gene>
<evidence type="ECO:0000256" key="2">
    <source>
        <dbReference type="ARBA" id="ARBA00054331"/>
    </source>
</evidence>
<proteinExistence type="predicted"/>
<keyword evidence="6" id="KW-1185">Reference proteome</keyword>
<dbReference type="GO" id="GO:0005737">
    <property type="term" value="C:cytoplasm"/>
    <property type="evidence" value="ECO:0007669"/>
    <property type="project" value="TreeGrafter"/>
</dbReference>